<gene>
    <name evidence="2" type="ORF">EV666_10419</name>
</gene>
<organism evidence="2 3">
    <name type="scientific">Camelimonas lactis</name>
    <dbReference type="NCBI Taxonomy" id="659006"/>
    <lineage>
        <taxon>Bacteria</taxon>
        <taxon>Pseudomonadati</taxon>
        <taxon>Pseudomonadota</taxon>
        <taxon>Alphaproteobacteria</taxon>
        <taxon>Hyphomicrobiales</taxon>
        <taxon>Chelatococcaceae</taxon>
        <taxon>Camelimonas</taxon>
    </lineage>
</organism>
<dbReference type="Proteomes" id="UP000294881">
    <property type="component" value="Unassembled WGS sequence"/>
</dbReference>
<evidence type="ECO:0000313" key="3">
    <source>
        <dbReference type="Proteomes" id="UP000294881"/>
    </source>
</evidence>
<comment type="caution">
    <text evidence="2">The sequence shown here is derived from an EMBL/GenBank/DDBJ whole genome shotgun (WGS) entry which is preliminary data.</text>
</comment>
<reference evidence="2 3" key="1">
    <citation type="submission" date="2019-03" db="EMBL/GenBank/DDBJ databases">
        <title>Genomic Encyclopedia of Type Strains, Phase IV (KMG-IV): sequencing the most valuable type-strain genomes for metagenomic binning, comparative biology and taxonomic classification.</title>
        <authorList>
            <person name="Goeker M."/>
        </authorList>
    </citation>
    <scope>NUCLEOTIDE SEQUENCE [LARGE SCALE GENOMIC DNA]</scope>
    <source>
        <strain evidence="2 3">DSM 22958</strain>
    </source>
</reference>
<proteinExistence type="predicted"/>
<feature type="compositionally biased region" description="Polar residues" evidence="1">
    <location>
        <begin position="137"/>
        <end position="148"/>
    </location>
</feature>
<dbReference type="AlphaFoldDB" id="A0A4R2GTV7"/>
<evidence type="ECO:0000313" key="2">
    <source>
        <dbReference type="EMBL" id="TCO14069.1"/>
    </source>
</evidence>
<name>A0A4R2GTV7_9HYPH</name>
<feature type="region of interest" description="Disordered" evidence="1">
    <location>
        <begin position="116"/>
        <end position="162"/>
    </location>
</feature>
<dbReference type="EMBL" id="SLWL01000004">
    <property type="protein sequence ID" value="TCO14069.1"/>
    <property type="molecule type" value="Genomic_DNA"/>
</dbReference>
<accession>A0A4R2GTV7</accession>
<sequence length="162" mass="18685">MKPKKPFRTPTLTHDPDGQAVYIVPLSGTQYAAHILAEDWEDLQRRGYSPNWCFTTGSVHSRRLHMTAKDMPERISRVLLGVTDSRTYVRFRDRNPLNLRRDNLYTLKLKTAEERDMEMSARRRQRLNGWASPSARGRTSSYRQTSGYGRTGEWGKAPSGAR</sequence>
<dbReference type="RefSeq" id="WP_132004722.1">
    <property type="nucleotide sequence ID" value="NZ_JBHUNN010000002.1"/>
</dbReference>
<protein>
    <submittedName>
        <fullName evidence="2">Uncharacterized protein</fullName>
    </submittedName>
</protein>
<evidence type="ECO:0000256" key="1">
    <source>
        <dbReference type="SAM" id="MobiDB-lite"/>
    </source>
</evidence>
<keyword evidence="3" id="KW-1185">Reference proteome</keyword>